<dbReference type="Proteomes" id="UP000183255">
    <property type="component" value="Unassembled WGS sequence"/>
</dbReference>
<name>A0A1G8RF68_9CLOT</name>
<gene>
    <name evidence="1" type="ORF">SAMN05421804_10863</name>
</gene>
<dbReference type="EMBL" id="FNDZ01000008">
    <property type="protein sequence ID" value="SDJ15010.1"/>
    <property type="molecule type" value="Genomic_DNA"/>
</dbReference>
<dbReference type="RefSeq" id="WP_143004645.1">
    <property type="nucleotide sequence ID" value="NZ_FNDZ01000008.1"/>
</dbReference>
<sequence>MKRNKFNIHILTHDGKILDRKEEGISYQMKNLLNGREFATDYQTDDMYKVQLEAMREWIIKMRW</sequence>
<reference evidence="1 2" key="1">
    <citation type="submission" date="2016-10" db="EMBL/GenBank/DDBJ databases">
        <authorList>
            <person name="de Groot N.N."/>
        </authorList>
    </citation>
    <scope>NUCLEOTIDE SEQUENCE [LARGE SCALE GENOMIC DNA]</scope>
    <source>
        <strain evidence="1 2">CGMCC 1.5058</strain>
    </source>
</reference>
<dbReference type="AlphaFoldDB" id="A0A1G8RF68"/>
<proteinExistence type="predicted"/>
<protein>
    <submittedName>
        <fullName evidence="1">Uncharacterized protein</fullName>
    </submittedName>
</protein>
<evidence type="ECO:0000313" key="1">
    <source>
        <dbReference type="EMBL" id="SDJ15010.1"/>
    </source>
</evidence>
<organism evidence="1 2">
    <name type="scientific">Proteiniclasticum ruminis</name>
    <dbReference type="NCBI Taxonomy" id="398199"/>
    <lineage>
        <taxon>Bacteria</taxon>
        <taxon>Bacillati</taxon>
        <taxon>Bacillota</taxon>
        <taxon>Clostridia</taxon>
        <taxon>Eubacteriales</taxon>
        <taxon>Clostridiaceae</taxon>
        <taxon>Proteiniclasticum</taxon>
    </lineage>
</organism>
<evidence type="ECO:0000313" key="2">
    <source>
        <dbReference type="Proteomes" id="UP000183255"/>
    </source>
</evidence>
<accession>A0A1G8RF68</accession>